<evidence type="ECO:0000313" key="4">
    <source>
        <dbReference type="Proteomes" id="UP000286746"/>
    </source>
</evidence>
<evidence type="ECO:0000256" key="1">
    <source>
        <dbReference type="ARBA" id="ARBA00022527"/>
    </source>
</evidence>
<keyword evidence="3" id="KW-0547">Nucleotide-binding</keyword>
<dbReference type="Gene3D" id="3.30.565.10">
    <property type="entry name" value="Histidine kinase-like ATPase, C-terminal domain"/>
    <property type="match status" value="1"/>
</dbReference>
<keyword evidence="1" id="KW-0808">Transferase</keyword>
<dbReference type="PANTHER" id="PTHR35526">
    <property type="entry name" value="ANTI-SIGMA-F FACTOR RSBW-RELATED"/>
    <property type="match status" value="1"/>
</dbReference>
<dbReference type="PANTHER" id="PTHR35526:SF3">
    <property type="entry name" value="ANTI-SIGMA-F FACTOR RSBW"/>
    <property type="match status" value="1"/>
</dbReference>
<feature type="domain" description="Histidine kinase/HSP90-like ATPase" evidence="2">
    <location>
        <begin position="24"/>
        <end position="131"/>
    </location>
</feature>
<gene>
    <name evidence="3" type="ORF">GKJPGBOP_05492</name>
</gene>
<keyword evidence="4" id="KW-1185">Reference proteome</keyword>
<dbReference type="InterPro" id="IPR036890">
    <property type="entry name" value="HATPase_C_sf"/>
</dbReference>
<protein>
    <submittedName>
        <fullName evidence="3">ATP-binding protein</fullName>
    </submittedName>
</protein>
<dbReference type="GO" id="GO:0004674">
    <property type="term" value="F:protein serine/threonine kinase activity"/>
    <property type="evidence" value="ECO:0007669"/>
    <property type="project" value="UniProtKB-KW"/>
</dbReference>
<dbReference type="Pfam" id="PF13581">
    <property type="entry name" value="HATPase_c_2"/>
    <property type="match status" value="1"/>
</dbReference>
<proteinExistence type="predicted"/>
<dbReference type="Proteomes" id="UP000286746">
    <property type="component" value="Unassembled WGS sequence"/>
</dbReference>
<evidence type="ECO:0000313" key="3">
    <source>
        <dbReference type="EMBL" id="GCD45754.1"/>
    </source>
</evidence>
<keyword evidence="1" id="KW-0723">Serine/threonine-protein kinase</keyword>
<evidence type="ECO:0000259" key="2">
    <source>
        <dbReference type="Pfam" id="PF13581"/>
    </source>
</evidence>
<organism evidence="3 4">
    <name type="scientific">Streptomyces paromomycinus</name>
    <name type="common">Streptomyces rimosus subsp. paromomycinus</name>
    <dbReference type="NCBI Taxonomy" id="92743"/>
    <lineage>
        <taxon>Bacteria</taxon>
        <taxon>Bacillati</taxon>
        <taxon>Actinomycetota</taxon>
        <taxon>Actinomycetes</taxon>
        <taxon>Kitasatosporales</taxon>
        <taxon>Streptomycetaceae</taxon>
        <taxon>Streptomyces</taxon>
    </lineage>
</organism>
<name>A0A401W8W9_STREY</name>
<dbReference type="CDD" id="cd16936">
    <property type="entry name" value="HATPase_RsbW-like"/>
    <property type="match status" value="1"/>
</dbReference>
<dbReference type="InterPro" id="IPR003594">
    <property type="entry name" value="HATPase_dom"/>
</dbReference>
<dbReference type="EMBL" id="BHZD01000001">
    <property type="protein sequence ID" value="GCD45754.1"/>
    <property type="molecule type" value="Genomic_DNA"/>
</dbReference>
<sequence length="144" mass="15329">MNEMSLLRPARVTHRLPRNRRSPGRARAAFRKWAAAQTLGPATVETGELILGELTANAVLAATGPGRRIEVRLTLDAAVLRIEVSDAGDGTPIIRSPRPLDEHGRGMAIVDALADEWGVTLRPGPGKTVWAALKVSGPDPLTAC</sequence>
<dbReference type="AlphaFoldDB" id="A0A401W8W9"/>
<accession>A0A401W8W9</accession>
<comment type="caution">
    <text evidence="3">The sequence shown here is derived from an EMBL/GenBank/DDBJ whole genome shotgun (WGS) entry which is preliminary data.</text>
</comment>
<reference evidence="3 4" key="1">
    <citation type="submission" date="2018-11" db="EMBL/GenBank/DDBJ databases">
        <title>Whole genome sequence of Streptomyces paromomycinus NBRC 15454(T).</title>
        <authorList>
            <person name="Komaki H."/>
            <person name="Tamura T."/>
        </authorList>
    </citation>
    <scope>NUCLEOTIDE SEQUENCE [LARGE SCALE GENOMIC DNA]</scope>
    <source>
        <strain evidence="3 4">NBRC 15454</strain>
    </source>
</reference>
<dbReference type="SUPFAM" id="SSF55874">
    <property type="entry name" value="ATPase domain of HSP90 chaperone/DNA topoisomerase II/histidine kinase"/>
    <property type="match status" value="1"/>
</dbReference>
<dbReference type="GO" id="GO:0005524">
    <property type="term" value="F:ATP binding"/>
    <property type="evidence" value="ECO:0007669"/>
    <property type="project" value="UniProtKB-KW"/>
</dbReference>
<keyword evidence="1" id="KW-0418">Kinase</keyword>
<dbReference type="InterPro" id="IPR050267">
    <property type="entry name" value="Anti-sigma-factor_SerPK"/>
</dbReference>
<keyword evidence="3" id="KW-0067">ATP-binding</keyword>